<evidence type="ECO:0000256" key="7">
    <source>
        <dbReference type="ARBA" id="ARBA00022917"/>
    </source>
</evidence>
<dbReference type="SMART" id="SM01194">
    <property type="entry name" value="eRF1_1"/>
    <property type="match status" value="1"/>
</dbReference>
<evidence type="ECO:0000259" key="10">
    <source>
        <dbReference type="SMART" id="SM01194"/>
    </source>
</evidence>
<dbReference type="Gene3D" id="3.30.1330.30">
    <property type="match status" value="1"/>
</dbReference>
<protein>
    <recommendedName>
        <fullName evidence="5 9">Peptide chain release factor subunit 1</fullName>
    </recommendedName>
    <alternativeName>
        <fullName evidence="8 9">Translation termination factor aRF1</fullName>
    </alternativeName>
</protein>
<reference evidence="11" key="1">
    <citation type="journal article" date="2008" name="ISME J.">
        <title>Hindsight in the relative abundance, metabolic potential and genome dynamics of uncultivated marine archaea from comparative metagenomic analyses of bathypelagic plankton of different oceanic regions.</title>
        <authorList>
            <person name="Martin-Cuadrado A.B."/>
            <person name="Rodriguez-Valera F."/>
            <person name="Moreira D."/>
            <person name="Alba J.C."/>
            <person name="Ivars-Martinez E."/>
            <person name="Henn M.R."/>
            <person name="Talla E."/>
            <person name="Lopez-Garcia P."/>
        </authorList>
    </citation>
    <scope>NUCLEOTIDE SEQUENCE</scope>
</reference>
<comment type="subcellular location">
    <subcellularLocation>
        <location evidence="2 9">Cytoplasm</location>
    </subcellularLocation>
</comment>
<proteinExistence type="inferred from homology"/>
<dbReference type="FunFam" id="3.30.960.10:FF:000003">
    <property type="entry name" value="Peptide chain release factor subunit 1"/>
    <property type="match status" value="1"/>
</dbReference>
<dbReference type="Pfam" id="PF03463">
    <property type="entry name" value="eRF1_1"/>
    <property type="match status" value="1"/>
</dbReference>
<dbReference type="InterPro" id="IPR042226">
    <property type="entry name" value="eFR1_2_sf"/>
</dbReference>
<dbReference type="PANTHER" id="PTHR10113">
    <property type="entry name" value="PEPTIDE CHAIN RELEASE FACTOR SUBUNIT 1"/>
    <property type="match status" value="1"/>
</dbReference>
<evidence type="ECO:0000256" key="5">
    <source>
        <dbReference type="ARBA" id="ARBA00019723"/>
    </source>
</evidence>
<dbReference type="InterPro" id="IPR005142">
    <property type="entry name" value="eRF1_3"/>
</dbReference>
<dbReference type="InterPro" id="IPR004403">
    <property type="entry name" value="Peptide_chain-rel_eRF1/aRF1"/>
</dbReference>
<dbReference type="Pfam" id="PF03464">
    <property type="entry name" value="eRF1_2"/>
    <property type="match status" value="1"/>
</dbReference>
<evidence type="ECO:0000256" key="9">
    <source>
        <dbReference type="HAMAP-Rule" id="MF_00424"/>
    </source>
</evidence>
<dbReference type="EMBL" id="EU686632">
    <property type="protein sequence ID" value="ACF09811.1"/>
    <property type="molecule type" value="Genomic_DNA"/>
</dbReference>
<accession>B3V687</accession>
<dbReference type="SUPFAM" id="SSF55481">
    <property type="entry name" value="N-terminal domain of eukaryotic peptide chain release factor subunit 1, ERF1"/>
    <property type="match status" value="1"/>
</dbReference>
<evidence type="ECO:0000313" key="11">
    <source>
        <dbReference type="EMBL" id="ACF09811.1"/>
    </source>
</evidence>
<reference evidence="11" key="2">
    <citation type="submission" date="2008-08" db="EMBL/GenBank/DDBJ databases">
        <authorList>
            <person name="Martin-Cuadrado A.-B."/>
            <person name="Rodriguez-Valera F."/>
            <person name="Moreira D."/>
            <person name="Alba J.-C."/>
            <person name="Ivars-Martinez E."/>
            <person name="Henn M.R."/>
            <person name="Talla E."/>
            <person name="Lopez-Garcia P."/>
        </authorList>
    </citation>
    <scope>NUCLEOTIDE SEQUENCE</scope>
</reference>
<evidence type="ECO:0000256" key="1">
    <source>
        <dbReference type="ARBA" id="ARBA00002832"/>
    </source>
</evidence>
<comment type="subunit">
    <text evidence="4 9">Heterodimer of two subunits, one of which binds GTP.</text>
</comment>
<dbReference type="SUPFAM" id="SSF53137">
    <property type="entry name" value="Translational machinery components"/>
    <property type="match status" value="1"/>
</dbReference>
<dbReference type="HAMAP" id="MF_00424">
    <property type="entry name" value="Rel_fact_arch_1"/>
    <property type="match status" value="1"/>
</dbReference>
<dbReference type="Gene3D" id="3.30.420.60">
    <property type="entry name" value="eRF1 domain 2"/>
    <property type="match status" value="1"/>
</dbReference>
<dbReference type="Pfam" id="PF03465">
    <property type="entry name" value="eRF1_3"/>
    <property type="match status" value="1"/>
</dbReference>
<dbReference type="GO" id="GO:0005737">
    <property type="term" value="C:cytoplasm"/>
    <property type="evidence" value="ECO:0007669"/>
    <property type="project" value="UniProtKB-SubCell"/>
</dbReference>
<evidence type="ECO:0000256" key="6">
    <source>
        <dbReference type="ARBA" id="ARBA00022490"/>
    </source>
</evidence>
<gene>
    <name evidence="9" type="primary">prf1</name>
</gene>
<keyword evidence="7 9" id="KW-0648">Protein biosynthesis</keyword>
<dbReference type="InterPro" id="IPR024049">
    <property type="entry name" value="eRF1_1_sf"/>
</dbReference>
<comment type="similarity">
    <text evidence="3 9">Belongs to the eukaryotic release factor 1 family.</text>
</comment>
<dbReference type="NCBIfam" id="TIGR03676">
    <property type="entry name" value="aRF1_eRF1"/>
    <property type="match status" value="1"/>
</dbReference>
<dbReference type="Gene3D" id="3.30.960.10">
    <property type="entry name" value="eRF1 domain 1"/>
    <property type="match status" value="1"/>
</dbReference>
<evidence type="ECO:0000256" key="2">
    <source>
        <dbReference type="ARBA" id="ARBA00004496"/>
    </source>
</evidence>
<dbReference type="SUPFAM" id="SSF55315">
    <property type="entry name" value="L30e-like"/>
    <property type="match status" value="1"/>
</dbReference>
<keyword evidence="6 9" id="KW-0963">Cytoplasm</keyword>
<evidence type="ECO:0000256" key="4">
    <source>
        <dbReference type="ARBA" id="ARBA00011520"/>
    </source>
</evidence>
<name>B3V687_9ARCH</name>
<dbReference type="InterPro" id="IPR005140">
    <property type="entry name" value="eRF1_Pelota-like_N"/>
</dbReference>
<sequence>MMSSESLQKYEFKQSLERIKNHRGHATELVSLYIPPDRKIHEVQAYLRNEASQSANIKSKSTRKNVSAAIESIMSRLKMYKNPPENGMVFFVGHVAKGGNQTTMVQEVVVPPEPVPAFLYRCDSGFFLEPLEALGETKIQFGLIVIDRSESTLGMLKRGNYHYTKTHVLTSPIQTWKGRAIQKKILRLIEEAAHEWYKKIGRSATECFLGSDLEGILIGGPGATKDYFLSKDYLNHELNKIVIDTFDTGYTDETGLRELVTRGSNRLSEIQLIKEKVIMERFMKEVLSPKGTLATYGFKQVDTALEMGAVDLLLISEGLEKMPNIEEGTVKRLGELAENSKAEVSIISTDSEEGKSLQKAFGGLAAMLRYPIN</sequence>
<comment type="function">
    <text evidence="1 9">Directs the termination of nascent peptide synthesis (translation) in response to the termination codons UAA, UAG and UGA.</text>
</comment>
<dbReference type="InterPro" id="IPR029064">
    <property type="entry name" value="Ribosomal_eL30-like_sf"/>
</dbReference>
<dbReference type="InterPro" id="IPR005141">
    <property type="entry name" value="eRF1_2"/>
</dbReference>
<organism evidence="11">
    <name type="scientific">uncultured marine group III euryarchaeote SAT1000-53-B3</name>
    <dbReference type="NCBI Taxonomy" id="526695"/>
    <lineage>
        <taxon>Archaea</taxon>
        <taxon>Methanobacteriati</taxon>
        <taxon>Thermoplasmatota</taxon>
        <taxon>Thermoplasmata</taxon>
        <taxon>Candidatus Thermoprofundales</taxon>
        <taxon>environmental samples</taxon>
    </lineage>
</organism>
<dbReference type="AlphaFoldDB" id="B3V687"/>
<evidence type="ECO:0000256" key="3">
    <source>
        <dbReference type="ARBA" id="ARBA00005326"/>
    </source>
</evidence>
<feature type="domain" description="eRF1/Pelota-like N-terminal" evidence="10">
    <location>
        <begin position="2"/>
        <end position="136"/>
    </location>
</feature>
<evidence type="ECO:0000256" key="8">
    <source>
        <dbReference type="ARBA" id="ARBA00031168"/>
    </source>
</evidence>
<dbReference type="InterPro" id="IPR020918">
    <property type="entry name" value="Peptide_chain-rel_aRF1"/>
</dbReference>
<dbReference type="GO" id="GO:0016149">
    <property type="term" value="F:translation release factor activity, codon specific"/>
    <property type="evidence" value="ECO:0007669"/>
    <property type="project" value="UniProtKB-UniRule"/>
</dbReference>